<accession>A0A2J8AB86</accession>
<protein>
    <submittedName>
        <fullName evidence="2">Uncharacterized protein</fullName>
    </submittedName>
</protein>
<feature type="region of interest" description="Disordered" evidence="1">
    <location>
        <begin position="48"/>
        <end position="71"/>
    </location>
</feature>
<reference evidence="2 3" key="1">
    <citation type="journal article" date="2017" name="Mol. Biol. Evol.">
        <title>The 4-celled Tetrabaena socialis nuclear genome reveals the essential components for genetic control of cell number at the origin of multicellularity in the volvocine lineage.</title>
        <authorList>
            <person name="Featherston J."/>
            <person name="Arakaki Y."/>
            <person name="Hanschen E.R."/>
            <person name="Ferris P.J."/>
            <person name="Michod R.E."/>
            <person name="Olson B.J.S.C."/>
            <person name="Nozaki H."/>
            <person name="Durand P.M."/>
        </authorList>
    </citation>
    <scope>NUCLEOTIDE SEQUENCE [LARGE SCALE GENOMIC DNA]</scope>
    <source>
        <strain evidence="2 3">NIES-571</strain>
    </source>
</reference>
<feature type="region of interest" description="Disordered" evidence="1">
    <location>
        <begin position="652"/>
        <end position="745"/>
    </location>
</feature>
<keyword evidence="3" id="KW-1185">Reference proteome</keyword>
<feature type="region of interest" description="Disordered" evidence="1">
    <location>
        <begin position="290"/>
        <end position="311"/>
    </location>
</feature>
<feature type="compositionally biased region" description="Gly residues" evidence="1">
    <location>
        <begin position="902"/>
        <end position="948"/>
    </location>
</feature>
<sequence>MLVMGMQRCWCWCAGGGGGFLESGGGGSRGGGGGGKCCRHGGEAAVDAAPGSGPGLSSPISPAPGPSSSARGERQACTWVHKWGPPEHHVRQVANLRGEGEAQSRGRFRSGSAPAWPAASPSPLKAAAEGTMPSQGAFGLTVRFSSGGGARAPSGPTPHKAPASPPAASASPPPASPCASAEGIRGSGGLGVGRLGAAPAAAAAAAGGGSVITPLRCPRLAAAPSPPLSTTAPSDSTPLLLLRVEVELSLGPAADAIFRAAARAAARRGAIPPLASMTPRRAGPAATATAAASARLPPRCAPATGEGGGSDRAAGSFAAALRPLAGCTGPPLFPLAEPRRGRRGRLRLLALQRAACVGFSLARPLGGLRRASARAASSGPISAMGRDSESLEEASALTAEEPPGSERDSCWLLRNTRRVFIWHSSFCFCTAFSRAAAAATLFAERGTAASAAFSSSSAFSVSCWVPFWRWPAQKSCEASGDVASFRISIDPHGRRWFQVALYINGVLTWVCIVVLFAGLLLSTGCVPCKTCLARCRLQDVPREPREKSEVRLGGTFWAGHLQKGTQQEALKALDELKAAEAALWLRRHPSAGGTSPAQYRAWEHSGCTAGEGGGGGRRLVKPVAPSARRSASTVRPPALGCAATTLPCRMAPPGGHGGGGRAASAGGGGAPSGPSGGGPSSSEARRRRPPTALASTAPPRPPPPIASRWRRPAAARDVPGTQVAMKASAPRMPDGGAAAVKHSARRKLPRPLPALAAAAGGSSTAALARVQFRGEGGPSGQGPVPYTAVSYSAVGGGGNAAAAPGGGRWRTPQPGGVWKGSCTVSEAPGDSLICRQVSLPRAPAPPPPAPSAEAPYAWAQALPAGGAVALNERGGGGGCRGGGEGRGGGDASGGGGDREVGDGVGGARARGGGGGRERPGGGGDGGGGGERLALGGRGGGSGGTGGGDLPCAGQAGRSRTLALAVEATAHPPETTAGTDAAAAEEDGAVARRAAAATAAFWGAAATKAVAVAASVAAAARPDLAAAAAASAAARNMRLRAQEALSEELAFQGRPSYDPNPNMALDTAAHTPGSTLSSAMAPVSAVICATDASAPLLPPLRAVPTRSHMSAASVRARRTEKNAQERPCHTAPGATGRGGGGRATGPFTGGGGGGGGGGDCFFGGGGDGGGGGGGGGRERPGGGGDGGGGGERLALGGRGGGSGGTGGGDLPCAGQAGRSRTLALAVEATAHPPETTAGTDAAAAEEDGAVARRAAAATAAFWGAAATKAVAVAASVAAAARPDLAAAAAASAAARNMRLRAQEALSEELAFQGRPSYDPNPNMALDTAAHTPGSTLSSAMAPVSAVICATDASAPLLPPLRAVPTRSHMSAASVRARRTEKNAQERPCHTAPGATGRGGGGRATGPFTGGGGGGGGGGDCFFGGGGDGGGGGERFFFTGGGGGGGDADTSGPTHMKYSSCPHAAAVLLLATATPTMSICTAVQVLPLPLPPPAHEFQGRLPLSPKSYSANASAISRSPRLPARICANTSSQSCSDTSDPPRSAQMPAASARVARLASTLSASAVPSSWKGELAAALGWLPVKAPSVAVRSARRGEGKDTCGVKRITLAWTASVVSLLYTNADG</sequence>
<feature type="region of interest" description="Disordered" evidence="1">
    <location>
        <begin position="1526"/>
        <end position="1545"/>
    </location>
</feature>
<evidence type="ECO:0000256" key="1">
    <source>
        <dbReference type="SAM" id="MobiDB-lite"/>
    </source>
</evidence>
<feature type="region of interest" description="Disordered" evidence="1">
    <location>
        <begin position="878"/>
        <end position="954"/>
    </location>
</feature>
<feature type="compositionally biased region" description="Low complexity" evidence="1">
    <location>
        <begin position="110"/>
        <end position="128"/>
    </location>
</feature>
<dbReference type="EMBL" id="PGGS01000078">
    <property type="protein sequence ID" value="PNH09790.1"/>
    <property type="molecule type" value="Genomic_DNA"/>
</dbReference>
<feature type="compositionally biased region" description="Gly residues" evidence="1">
    <location>
        <begin position="878"/>
        <end position="895"/>
    </location>
</feature>
<feature type="region of interest" description="Disordered" evidence="1">
    <location>
        <begin position="605"/>
        <end position="638"/>
    </location>
</feature>
<comment type="caution">
    <text evidence="2">The sequence shown here is derived from an EMBL/GenBank/DDBJ whole genome shotgun (WGS) entry which is preliminary data.</text>
</comment>
<feature type="compositionally biased region" description="Polar residues" evidence="1">
    <location>
        <begin position="1526"/>
        <end position="1538"/>
    </location>
</feature>
<gene>
    <name evidence="2" type="ORF">TSOC_003562</name>
</gene>
<feature type="region of interest" description="Disordered" evidence="1">
    <location>
        <begin position="1168"/>
        <end position="1214"/>
    </location>
</feature>
<feature type="region of interest" description="Disordered" evidence="1">
    <location>
        <begin position="98"/>
        <end position="182"/>
    </location>
</feature>
<feature type="compositionally biased region" description="Basic and acidic residues" evidence="1">
    <location>
        <begin position="1376"/>
        <end position="1387"/>
    </location>
</feature>
<feature type="region of interest" description="Disordered" evidence="1">
    <location>
        <begin position="1104"/>
        <end position="1150"/>
    </location>
</feature>
<feature type="compositionally biased region" description="Gly residues" evidence="1">
    <location>
        <begin position="1394"/>
        <end position="1410"/>
    </location>
</feature>
<dbReference type="Proteomes" id="UP000236333">
    <property type="component" value="Unassembled WGS sequence"/>
</dbReference>
<feature type="compositionally biased region" description="Gly residues" evidence="1">
    <location>
        <begin position="654"/>
        <end position="679"/>
    </location>
</feature>
<feature type="region of interest" description="Disordered" evidence="1">
    <location>
        <begin position="1367"/>
        <end position="1410"/>
    </location>
</feature>
<evidence type="ECO:0000313" key="2">
    <source>
        <dbReference type="EMBL" id="PNH09790.1"/>
    </source>
</evidence>
<organism evidence="2 3">
    <name type="scientific">Tetrabaena socialis</name>
    <dbReference type="NCBI Taxonomy" id="47790"/>
    <lineage>
        <taxon>Eukaryota</taxon>
        <taxon>Viridiplantae</taxon>
        <taxon>Chlorophyta</taxon>
        <taxon>core chlorophytes</taxon>
        <taxon>Chlorophyceae</taxon>
        <taxon>CS clade</taxon>
        <taxon>Chlamydomonadales</taxon>
        <taxon>Tetrabaenaceae</taxon>
        <taxon>Tetrabaena</taxon>
    </lineage>
</organism>
<feature type="compositionally biased region" description="Gly residues" evidence="1">
    <location>
        <begin position="1134"/>
        <end position="1150"/>
    </location>
</feature>
<name>A0A2J8AB86_9CHLO</name>
<feature type="compositionally biased region" description="Gly residues" evidence="1">
    <location>
        <begin position="1168"/>
        <end position="1208"/>
    </location>
</feature>
<feature type="compositionally biased region" description="Low complexity" evidence="1">
    <location>
        <begin position="48"/>
        <end position="70"/>
    </location>
</feature>
<proteinExistence type="predicted"/>
<feature type="region of interest" description="Disordered" evidence="1">
    <location>
        <begin position="379"/>
        <end position="406"/>
    </location>
</feature>
<feature type="compositionally biased region" description="Basic and acidic residues" evidence="1">
    <location>
        <begin position="1116"/>
        <end position="1127"/>
    </location>
</feature>
<evidence type="ECO:0000313" key="3">
    <source>
        <dbReference type="Proteomes" id="UP000236333"/>
    </source>
</evidence>